<sequence length="474" mass="51190">MMSEPTAQAAAKRKLHMPDTWLVVFAIVAVMAALSWVIPSGSFDYQKVDVNGTMRSVAVAGSYHAIPKAQTKPTGFIGLFASLYQGCYEAADIIFVILTCAATFGVMVKTGAFHAGIGKVMKKVGRREKLLIPILMVLFGLGGSVFGMLSEFYGFYPLIVGLGVAIGYDAMTGFAILALGEYVGFMAATLNPYSVAVAQSIAGVPLYSGVVYRAICFAVFMGLCIAYVMRYAAKVKRSPQSSVMYGEPCLHSFDRGELDQYRFTWRHGLILLDVLVTLAVLMIGLTQWGWGYKELCGLFIVMSAAAALISGWNPNRYCAEMLTGAKGVLWGCILTGLAKSIVVIMKDAQIMDTIINALANLLKNAPSAISAQLMFVVQTVINFLVPSASGQAAVTMPIMAPLADALGVSRQVACLAYQFGDGLSNILWPTCGIVVICGLADIRYDLWLKWFAKLFAMLFLAQMIMIEIAVLMGW</sequence>
<reference evidence="7 8" key="1">
    <citation type="submission" date="2009-12" db="EMBL/GenBank/DDBJ databases">
        <authorList>
            <person name="Shrivastava S."/>
            <person name="Madupu R."/>
            <person name="Durkin A.S."/>
            <person name="Torralba M."/>
            <person name="Methe B."/>
            <person name="Sutton G.G."/>
            <person name="Strausberg R.L."/>
            <person name="Nelson K.E."/>
        </authorList>
    </citation>
    <scope>NUCLEOTIDE SEQUENCE [LARGE SCALE GENOMIC DNA]</scope>
    <source>
        <strain evidence="7 8">W5455</strain>
    </source>
</reference>
<keyword evidence="2" id="KW-1003">Cell membrane</keyword>
<dbReference type="EMBL" id="ADFP01000103">
    <property type="protein sequence ID" value="EFB89948.1"/>
    <property type="molecule type" value="Genomic_DNA"/>
</dbReference>
<dbReference type="InterPro" id="IPR018385">
    <property type="entry name" value="C4_dicarb_anaerob_car-like"/>
</dbReference>
<feature type="transmembrane region" description="Helical" evidence="6">
    <location>
        <begin position="327"/>
        <end position="345"/>
    </location>
</feature>
<dbReference type="Proteomes" id="UP000006462">
    <property type="component" value="Unassembled WGS sequence"/>
</dbReference>
<protein>
    <submittedName>
        <fullName evidence="7">C4-dicarboxylate anaerobic carrier</fullName>
    </submittedName>
</protein>
<dbReference type="PANTHER" id="PTHR43652">
    <property type="entry name" value="BASIC AMINO ACID ANTIPORTER YFCC-RELATED"/>
    <property type="match status" value="1"/>
</dbReference>
<proteinExistence type="predicted"/>
<feature type="transmembrane region" description="Helical" evidence="6">
    <location>
        <begin position="93"/>
        <end position="118"/>
    </location>
</feature>
<organism evidence="7 8">
    <name type="scientific">Pyramidobacter piscolens W5455</name>
    <dbReference type="NCBI Taxonomy" id="352165"/>
    <lineage>
        <taxon>Bacteria</taxon>
        <taxon>Thermotogati</taxon>
        <taxon>Synergistota</taxon>
        <taxon>Synergistia</taxon>
        <taxon>Synergistales</taxon>
        <taxon>Dethiosulfovibrionaceae</taxon>
        <taxon>Pyramidobacter</taxon>
    </lineage>
</organism>
<evidence type="ECO:0000313" key="8">
    <source>
        <dbReference type="Proteomes" id="UP000006462"/>
    </source>
</evidence>
<keyword evidence="4 6" id="KW-1133">Transmembrane helix</keyword>
<feature type="transmembrane region" description="Helical" evidence="6">
    <location>
        <begin position="130"/>
        <end position="149"/>
    </location>
</feature>
<comment type="subcellular location">
    <subcellularLocation>
        <location evidence="1">Cell membrane</location>
        <topology evidence="1">Multi-pass membrane protein</topology>
    </subcellularLocation>
</comment>
<feature type="transmembrane region" description="Helical" evidence="6">
    <location>
        <begin position="21"/>
        <end position="38"/>
    </location>
</feature>
<dbReference type="InterPro" id="IPR051679">
    <property type="entry name" value="DASS-Related_Transporters"/>
</dbReference>
<feature type="transmembrane region" description="Helical" evidence="6">
    <location>
        <begin position="269"/>
        <end position="290"/>
    </location>
</feature>
<gene>
    <name evidence="7" type="ORF">HMPREF7215_1339</name>
</gene>
<evidence type="ECO:0000256" key="2">
    <source>
        <dbReference type="ARBA" id="ARBA00022475"/>
    </source>
</evidence>
<evidence type="ECO:0000256" key="3">
    <source>
        <dbReference type="ARBA" id="ARBA00022692"/>
    </source>
</evidence>
<name>A0ABM9ZSS7_9BACT</name>
<dbReference type="PANTHER" id="PTHR43652:SF2">
    <property type="entry name" value="BASIC AMINO ACID ANTIPORTER YFCC-RELATED"/>
    <property type="match status" value="1"/>
</dbReference>
<feature type="transmembrane region" description="Helical" evidence="6">
    <location>
        <begin position="185"/>
        <end position="204"/>
    </location>
</feature>
<keyword evidence="5 6" id="KW-0472">Membrane</keyword>
<feature type="transmembrane region" description="Helical" evidence="6">
    <location>
        <begin position="155"/>
        <end position="178"/>
    </location>
</feature>
<evidence type="ECO:0000256" key="1">
    <source>
        <dbReference type="ARBA" id="ARBA00004651"/>
    </source>
</evidence>
<comment type="caution">
    <text evidence="7">The sequence shown here is derived from an EMBL/GenBank/DDBJ whole genome shotgun (WGS) entry which is preliminary data.</text>
</comment>
<accession>A0ABM9ZSS7</accession>
<evidence type="ECO:0000256" key="6">
    <source>
        <dbReference type="SAM" id="Phobius"/>
    </source>
</evidence>
<feature type="transmembrane region" description="Helical" evidence="6">
    <location>
        <begin position="365"/>
        <end position="385"/>
    </location>
</feature>
<evidence type="ECO:0000256" key="5">
    <source>
        <dbReference type="ARBA" id="ARBA00023136"/>
    </source>
</evidence>
<dbReference type="Pfam" id="PF03606">
    <property type="entry name" value="DcuC"/>
    <property type="match status" value="1"/>
</dbReference>
<keyword evidence="8" id="KW-1185">Reference proteome</keyword>
<evidence type="ECO:0000313" key="7">
    <source>
        <dbReference type="EMBL" id="EFB89948.1"/>
    </source>
</evidence>
<keyword evidence="3 6" id="KW-0812">Transmembrane</keyword>
<feature type="transmembrane region" description="Helical" evidence="6">
    <location>
        <begin position="210"/>
        <end position="229"/>
    </location>
</feature>
<evidence type="ECO:0000256" key="4">
    <source>
        <dbReference type="ARBA" id="ARBA00022989"/>
    </source>
</evidence>
<feature type="transmembrane region" description="Helical" evidence="6">
    <location>
        <begin position="296"/>
        <end position="315"/>
    </location>
</feature>
<feature type="transmembrane region" description="Helical" evidence="6">
    <location>
        <begin position="454"/>
        <end position="473"/>
    </location>
</feature>